<feature type="region of interest" description="Disordered" evidence="1">
    <location>
        <begin position="1"/>
        <end position="49"/>
    </location>
</feature>
<dbReference type="EMBL" id="JBEXIP010000076">
    <property type="protein sequence ID" value="MET8438892.1"/>
    <property type="molecule type" value="Genomic_DNA"/>
</dbReference>
<comment type="caution">
    <text evidence="2">The sequence shown here is derived from an EMBL/GenBank/DDBJ whole genome shotgun (WGS) entry which is preliminary data.</text>
</comment>
<evidence type="ECO:0000313" key="2">
    <source>
        <dbReference type="EMBL" id="MET8438892.1"/>
    </source>
</evidence>
<accession>A0ABV2UM24</accession>
<evidence type="ECO:0000313" key="3">
    <source>
        <dbReference type="Proteomes" id="UP001550044"/>
    </source>
</evidence>
<dbReference type="RefSeq" id="WP_356713334.1">
    <property type="nucleotide sequence ID" value="NZ_JBEXIP010000076.1"/>
</dbReference>
<sequence length="119" mass="12650">MWRGSANDGVEPVEHQAWVSPAQARPVPGVSYEQVPTHHRSSPAGRLPRNVEPAWTVQHLPHRPGHPGATLVHVIGCAPGGRRLNREQALTALGQPRTTACKECDAAASLATGNKPPSP</sequence>
<dbReference type="Pfam" id="PF19746">
    <property type="entry name" value="DUF6233"/>
    <property type="match status" value="1"/>
</dbReference>
<name>A0ABV2UM24_9ACTN</name>
<evidence type="ECO:0000256" key="1">
    <source>
        <dbReference type="SAM" id="MobiDB-lite"/>
    </source>
</evidence>
<proteinExistence type="predicted"/>
<protein>
    <submittedName>
        <fullName evidence="2">DUF6233 domain-containing protein</fullName>
    </submittedName>
</protein>
<dbReference type="InterPro" id="IPR046200">
    <property type="entry name" value="DUF6233"/>
</dbReference>
<reference evidence="2 3" key="1">
    <citation type="submission" date="2024-06" db="EMBL/GenBank/DDBJ databases">
        <title>The Natural Products Discovery Center: Release of the First 8490 Sequenced Strains for Exploring Actinobacteria Biosynthetic Diversity.</title>
        <authorList>
            <person name="Kalkreuter E."/>
            <person name="Kautsar S.A."/>
            <person name="Yang D."/>
            <person name="Bader C.D."/>
            <person name="Teijaro C.N."/>
            <person name="Fluegel L."/>
            <person name="Davis C.M."/>
            <person name="Simpson J.R."/>
            <person name="Lauterbach L."/>
            <person name="Steele A.D."/>
            <person name="Gui C."/>
            <person name="Meng S."/>
            <person name="Li G."/>
            <person name="Viehrig K."/>
            <person name="Ye F."/>
            <person name="Su P."/>
            <person name="Kiefer A.F."/>
            <person name="Nichols A."/>
            <person name="Cepeda A.J."/>
            <person name="Yan W."/>
            <person name="Fan B."/>
            <person name="Jiang Y."/>
            <person name="Adhikari A."/>
            <person name="Zheng C.-J."/>
            <person name="Schuster L."/>
            <person name="Cowan T.M."/>
            <person name="Smanski M.J."/>
            <person name="Chevrette M.G."/>
            <person name="De Carvalho L.P.S."/>
            <person name="Shen B."/>
        </authorList>
    </citation>
    <scope>NUCLEOTIDE SEQUENCE [LARGE SCALE GENOMIC DNA]</scope>
    <source>
        <strain evidence="2 3">NPDC005137</strain>
    </source>
</reference>
<keyword evidence="3" id="KW-1185">Reference proteome</keyword>
<organism evidence="2 3">
    <name type="scientific">Streptomyces sp. 900116325</name>
    <dbReference type="NCBI Taxonomy" id="3154295"/>
    <lineage>
        <taxon>Bacteria</taxon>
        <taxon>Bacillati</taxon>
        <taxon>Actinomycetota</taxon>
        <taxon>Actinomycetes</taxon>
        <taxon>Kitasatosporales</taxon>
        <taxon>Streptomycetaceae</taxon>
        <taxon>Streptomyces</taxon>
    </lineage>
</organism>
<gene>
    <name evidence="2" type="ORF">ABZV61_40740</name>
</gene>
<dbReference type="Proteomes" id="UP001550044">
    <property type="component" value="Unassembled WGS sequence"/>
</dbReference>